<comment type="catalytic activity">
    <reaction evidence="23">
        <text>Preferential cleavage: (Ac)2-L-Lys-D-Ala-|-D-Ala. Also transpeptidation of peptidyl-alanyl moieties that are N-acyl substituents of D-alanine.</text>
        <dbReference type="EC" id="3.4.16.4"/>
    </reaction>
</comment>
<feature type="domain" description="Penicillin-binding protein transpeptidase" evidence="28">
    <location>
        <begin position="391"/>
        <end position="653"/>
    </location>
</feature>
<keyword evidence="17" id="KW-0573">Peptidoglycan synthesis</keyword>
<proteinExistence type="inferred from homology"/>
<dbReference type="SUPFAM" id="SSF53955">
    <property type="entry name" value="Lysozyme-like"/>
    <property type="match status" value="1"/>
</dbReference>
<evidence type="ECO:0000256" key="2">
    <source>
        <dbReference type="ARBA" id="ARBA00004401"/>
    </source>
</evidence>
<dbReference type="GO" id="GO:0071555">
    <property type="term" value="P:cell wall organization"/>
    <property type="evidence" value="ECO:0007669"/>
    <property type="project" value="UniProtKB-KW"/>
</dbReference>
<dbReference type="InterPro" id="IPR023346">
    <property type="entry name" value="Lysozyme-like_dom_sf"/>
</dbReference>
<dbReference type="UniPathway" id="UPA00219"/>
<dbReference type="GO" id="GO:0008955">
    <property type="term" value="F:peptidoglycan glycosyltransferase activity"/>
    <property type="evidence" value="ECO:0007669"/>
    <property type="project" value="UniProtKB-EC"/>
</dbReference>
<evidence type="ECO:0000256" key="13">
    <source>
        <dbReference type="ARBA" id="ARBA00022692"/>
    </source>
</evidence>
<evidence type="ECO:0000256" key="21">
    <source>
        <dbReference type="ARBA" id="ARBA00023268"/>
    </source>
</evidence>
<feature type="region of interest" description="Disordered" evidence="27">
    <location>
        <begin position="1"/>
        <end position="22"/>
    </location>
</feature>
<dbReference type="InterPro" id="IPR001264">
    <property type="entry name" value="Glyco_trans_51"/>
</dbReference>
<evidence type="ECO:0000256" key="22">
    <source>
        <dbReference type="ARBA" id="ARBA00023316"/>
    </source>
</evidence>
<evidence type="ECO:0000256" key="14">
    <source>
        <dbReference type="ARBA" id="ARBA00022801"/>
    </source>
</evidence>
<feature type="domain" description="Glycosyl transferase family 51" evidence="29">
    <location>
        <begin position="86"/>
        <end position="275"/>
    </location>
</feature>
<name>A0A1W1XB05_9CLOT</name>
<comment type="subcellular location">
    <subcellularLocation>
        <location evidence="2">Cell membrane</location>
        <topology evidence="2">Single-pass type II membrane protein</topology>
    </subcellularLocation>
</comment>
<reference evidence="30 31" key="1">
    <citation type="submission" date="2017-04" db="EMBL/GenBank/DDBJ databases">
        <authorList>
            <person name="Afonso C.L."/>
            <person name="Miller P.J."/>
            <person name="Scott M.A."/>
            <person name="Spackman E."/>
            <person name="Goraichik I."/>
            <person name="Dimitrov K.M."/>
            <person name="Suarez D.L."/>
            <person name="Swayne D.E."/>
        </authorList>
    </citation>
    <scope>NUCLEOTIDE SEQUENCE [LARGE SCALE GENOMIC DNA]</scope>
    <source>
        <strain evidence="30 31">DSM 12555</strain>
    </source>
</reference>
<protein>
    <recommendedName>
        <fullName evidence="7">Penicillin-binding protein 1A</fullName>
        <ecNumber evidence="24">2.4.99.28</ecNumber>
        <ecNumber evidence="6">3.4.16.4</ecNumber>
    </recommendedName>
</protein>
<dbReference type="PANTHER" id="PTHR32282">
    <property type="entry name" value="BINDING PROTEIN TRANSPEPTIDASE, PUTATIVE-RELATED"/>
    <property type="match status" value="1"/>
</dbReference>
<evidence type="ECO:0000256" key="8">
    <source>
        <dbReference type="ARBA" id="ARBA00022475"/>
    </source>
</evidence>
<dbReference type="InterPro" id="IPR050396">
    <property type="entry name" value="Glycosyltr_51/Transpeptidase"/>
</dbReference>
<keyword evidence="21" id="KW-0511">Multifunctional enzyme</keyword>
<comment type="function">
    <text evidence="1">Cell wall formation. Synthesis of cross-linked peptidoglycan from the lipid intermediates. The enzyme has a penicillin-insensitive transglycosylase N-terminal domain (formation of linear glycan strands) and a penicillin-sensitive transpeptidase C-terminal domain (cross-linking of the peptide subunits).</text>
</comment>
<dbReference type="AlphaFoldDB" id="A0A1W1XB05"/>
<dbReference type="SUPFAM" id="SSF56601">
    <property type="entry name" value="beta-lactamase/transpeptidase-like"/>
    <property type="match status" value="1"/>
</dbReference>
<dbReference type="EMBL" id="FWXH01000003">
    <property type="protein sequence ID" value="SMC21102.1"/>
    <property type="molecule type" value="Genomic_DNA"/>
</dbReference>
<evidence type="ECO:0000256" key="15">
    <source>
        <dbReference type="ARBA" id="ARBA00022960"/>
    </source>
</evidence>
<evidence type="ECO:0000256" key="24">
    <source>
        <dbReference type="ARBA" id="ARBA00044770"/>
    </source>
</evidence>
<keyword evidence="15" id="KW-0133">Cell shape</keyword>
<dbReference type="OrthoDB" id="9766909at2"/>
<evidence type="ECO:0000256" key="16">
    <source>
        <dbReference type="ARBA" id="ARBA00022968"/>
    </source>
</evidence>
<evidence type="ECO:0000256" key="12">
    <source>
        <dbReference type="ARBA" id="ARBA00022679"/>
    </source>
</evidence>
<organism evidence="30 31">
    <name type="scientific">Clostridium acidisoli DSM 12555</name>
    <dbReference type="NCBI Taxonomy" id="1121291"/>
    <lineage>
        <taxon>Bacteria</taxon>
        <taxon>Bacillati</taxon>
        <taxon>Bacillota</taxon>
        <taxon>Clostridia</taxon>
        <taxon>Eubacteriales</taxon>
        <taxon>Clostridiaceae</taxon>
        <taxon>Clostridium</taxon>
    </lineage>
</organism>
<dbReference type="GO" id="GO:0006508">
    <property type="term" value="P:proteolysis"/>
    <property type="evidence" value="ECO:0007669"/>
    <property type="project" value="UniProtKB-KW"/>
</dbReference>
<comment type="similarity">
    <text evidence="5">In the N-terminal section; belongs to the glycosyltransferase 51 family.</text>
</comment>
<evidence type="ECO:0000313" key="30">
    <source>
        <dbReference type="EMBL" id="SMC21102.1"/>
    </source>
</evidence>
<dbReference type="EC" id="2.4.99.28" evidence="24"/>
<evidence type="ECO:0000256" key="10">
    <source>
        <dbReference type="ARBA" id="ARBA00022670"/>
    </source>
</evidence>
<dbReference type="InterPro" id="IPR036950">
    <property type="entry name" value="PBP_transglycosylase"/>
</dbReference>
<dbReference type="RefSeq" id="WP_084114654.1">
    <property type="nucleotide sequence ID" value="NZ_FWXH01000003.1"/>
</dbReference>
<keyword evidence="11" id="KW-0328">Glycosyltransferase</keyword>
<dbReference type="GO" id="GO:0030288">
    <property type="term" value="C:outer membrane-bounded periplasmic space"/>
    <property type="evidence" value="ECO:0007669"/>
    <property type="project" value="TreeGrafter"/>
</dbReference>
<keyword evidence="31" id="KW-1185">Reference proteome</keyword>
<evidence type="ECO:0000256" key="5">
    <source>
        <dbReference type="ARBA" id="ARBA00007739"/>
    </source>
</evidence>
<dbReference type="InterPro" id="IPR012338">
    <property type="entry name" value="Beta-lactam/transpept-like"/>
</dbReference>
<feature type="compositionally biased region" description="Low complexity" evidence="27">
    <location>
        <begin position="714"/>
        <end position="736"/>
    </location>
</feature>
<dbReference type="GO" id="GO:0009002">
    <property type="term" value="F:serine-type D-Ala-D-Ala carboxypeptidase activity"/>
    <property type="evidence" value="ECO:0007669"/>
    <property type="project" value="UniProtKB-EC"/>
</dbReference>
<evidence type="ECO:0000256" key="27">
    <source>
        <dbReference type="SAM" id="MobiDB-lite"/>
    </source>
</evidence>
<keyword evidence="18" id="KW-1133">Transmembrane helix</keyword>
<sequence>MANTTNSSKNIKKKVPKKNIKKKKKKNPVLRFFKIFFITLLCLIIIGSVATVGVVLAMIKTAPTLDINGTILNLAQTSTLYDDNNQVMDNVLTTQKRTVVSINSVPQNLSHAFVSIEDERFYSHSGIDPKRIAGAFVYDILNKIHRQNNVQGASTITQELIKQRMFLTDSLQNRLSIRRKVQEAYLAVQLEKSLTKNQILEAYMNTIYLGGQANGVEAASQQYFNTDVNNLNLIQCAFLAGLVQSPSKYYPLSDAAKKNPSLYINRTKTVLDKMKENNYISDTDYNNAINDINSGKLTFAQNSNSSNTYYSYPWFSSAAVAAVKTDLKTQYNYTDEQVDNLLTNGGLKIYTTMNRGMEESVQNIMNDSKSYGWASGYFSSSSNGLREPQASATVTDYRTGQVKVLIGGTGTQPPASYNRATNFNFPVGSSIKPLSVYAAAIDTKEITAGTVIDDSPLPPDIASKYIGDDGKPYQPSNDTGKGTYSGPQTVYTAIKDSINVIAVKVEDQIGVTTGATYAQKFGLTLDSQDKNPTSIAAMALGQLHHGSNTLTMSSAYGTFGNGGVLVTPKVYTKVVDSKGTVLLDNTQPTSKRVISADTAYIMYNLLKGPVSSSGTGSNATKSSMPVAGKTGTTSNSKNLWFCGLSPYYSAAVWIGNDKQTVMSPSFGSNISANVWGLIMADVTKNLPVKDLTAPDDLTNINGQYYIEGTEPSVQAPAPTTTTPANNTQTNNTQTNTVDPNTLKTNTVDPNAGKANTVDPNAGKADTVDPNAGKADTVDPNAGKTNTGNTNTNVPTNPTNPEKK</sequence>
<dbReference type="GO" id="GO:0008360">
    <property type="term" value="P:regulation of cell shape"/>
    <property type="evidence" value="ECO:0007669"/>
    <property type="project" value="UniProtKB-KW"/>
</dbReference>
<keyword evidence="22" id="KW-0961">Cell wall biogenesis/degradation</keyword>
<dbReference type="GO" id="GO:0046677">
    <property type="term" value="P:response to antibiotic"/>
    <property type="evidence" value="ECO:0007669"/>
    <property type="project" value="UniProtKB-KW"/>
</dbReference>
<dbReference type="PANTHER" id="PTHR32282:SF11">
    <property type="entry name" value="PENICILLIN-BINDING PROTEIN 1B"/>
    <property type="match status" value="1"/>
</dbReference>
<dbReference type="STRING" id="1121291.SAMN02745134_01192"/>
<dbReference type="InterPro" id="IPR001460">
    <property type="entry name" value="PCN-bd_Tpept"/>
</dbReference>
<gene>
    <name evidence="30" type="ORF">SAMN02745134_01192</name>
</gene>
<dbReference type="EC" id="3.4.16.4" evidence="6"/>
<feature type="compositionally biased region" description="Polar residues" evidence="27">
    <location>
        <begin position="737"/>
        <end position="748"/>
    </location>
</feature>
<dbReference type="GO" id="GO:0009252">
    <property type="term" value="P:peptidoglycan biosynthetic process"/>
    <property type="evidence" value="ECO:0007669"/>
    <property type="project" value="UniProtKB-UniPathway"/>
</dbReference>
<keyword evidence="12" id="KW-0808">Transferase</keyword>
<evidence type="ECO:0000256" key="23">
    <source>
        <dbReference type="ARBA" id="ARBA00034000"/>
    </source>
</evidence>
<dbReference type="NCBIfam" id="TIGR02074">
    <property type="entry name" value="PBP_1a_fam"/>
    <property type="match status" value="1"/>
</dbReference>
<dbReference type="Pfam" id="PF00905">
    <property type="entry name" value="Transpeptidase"/>
    <property type="match status" value="1"/>
</dbReference>
<dbReference type="GO" id="GO:0005886">
    <property type="term" value="C:plasma membrane"/>
    <property type="evidence" value="ECO:0007669"/>
    <property type="project" value="UniProtKB-SubCell"/>
</dbReference>
<evidence type="ECO:0000256" key="1">
    <source>
        <dbReference type="ARBA" id="ARBA00002624"/>
    </source>
</evidence>
<evidence type="ECO:0000256" key="25">
    <source>
        <dbReference type="ARBA" id="ARBA00049902"/>
    </source>
</evidence>
<dbReference type="Gene3D" id="1.10.3810.10">
    <property type="entry name" value="Biosynthetic peptidoglycan transglycosylase-like"/>
    <property type="match status" value="1"/>
</dbReference>
<evidence type="ECO:0000256" key="17">
    <source>
        <dbReference type="ARBA" id="ARBA00022984"/>
    </source>
</evidence>
<evidence type="ECO:0000256" key="3">
    <source>
        <dbReference type="ARBA" id="ARBA00004752"/>
    </source>
</evidence>
<dbReference type="Gene3D" id="3.40.710.10">
    <property type="entry name" value="DD-peptidase/beta-lactamase superfamily"/>
    <property type="match status" value="1"/>
</dbReference>
<dbReference type="GO" id="GO:0008658">
    <property type="term" value="F:penicillin binding"/>
    <property type="evidence" value="ECO:0007669"/>
    <property type="project" value="InterPro"/>
</dbReference>
<evidence type="ECO:0000256" key="26">
    <source>
        <dbReference type="ARBA" id="ARBA00060592"/>
    </source>
</evidence>
<keyword evidence="16" id="KW-0735">Signal-anchor</keyword>
<evidence type="ECO:0000256" key="4">
    <source>
        <dbReference type="ARBA" id="ARBA00007090"/>
    </source>
</evidence>
<feature type="compositionally biased region" description="Low complexity" evidence="27">
    <location>
        <begin position="784"/>
        <end position="803"/>
    </location>
</feature>
<evidence type="ECO:0000256" key="7">
    <source>
        <dbReference type="ARBA" id="ARBA00018638"/>
    </source>
</evidence>
<evidence type="ECO:0000256" key="20">
    <source>
        <dbReference type="ARBA" id="ARBA00023251"/>
    </source>
</evidence>
<comment type="pathway">
    <text evidence="3">Cell wall biogenesis; peptidoglycan biosynthesis.</text>
</comment>
<dbReference type="FunFam" id="1.10.3810.10:FF:000001">
    <property type="entry name" value="Penicillin-binding protein 1A"/>
    <property type="match status" value="1"/>
</dbReference>
<comment type="catalytic activity">
    <reaction evidence="25">
        <text>[GlcNAc-(1-&gt;4)-Mur2Ac(oyl-L-Ala-gamma-D-Glu-L-Lys-D-Ala-D-Ala)](n)-di-trans,octa-cis-undecaprenyl diphosphate + beta-D-GlcNAc-(1-&gt;4)-Mur2Ac(oyl-L-Ala-gamma-D-Glu-L-Lys-D-Ala-D-Ala)-di-trans,octa-cis-undecaprenyl diphosphate = [GlcNAc-(1-&gt;4)-Mur2Ac(oyl-L-Ala-gamma-D-Glu-L-Lys-D-Ala-D-Ala)](n+1)-di-trans,octa-cis-undecaprenyl diphosphate + di-trans,octa-cis-undecaprenyl diphosphate + H(+)</text>
        <dbReference type="Rhea" id="RHEA:23708"/>
        <dbReference type="Rhea" id="RHEA-COMP:9602"/>
        <dbReference type="Rhea" id="RHEA-COMP:9603"/>
        <dbReference type="ChEBI" id="CHEBI:15378"/>
        <dbReference type="ChEBI" id="CHEBI:58405"/>
        <dbReference type="ChEBI" id="CHEBI:60033"/>
        <dbReference type="ChEBI" id="CHEBI:78435"/>
        <dbReference type="EC" id="2.4.99.28"/>
    </reaction>
</comment>
<evidence type="ECO:0000256" key="19">
    <source>
        <dbReference type="ARBA" id="ARBA00023136"/>
    </source>
</evidence>
<evidence type="ECO:0000256" key="18">
    <source>
        <dbReference type="ARBA" id="ARBA00022989"/>
    </source>
</evidence>
<comment type="pathway">
    <text evidence="26">Glycan biosynthesis.</text>
</comment>
<keyword evidence="9" id="KW-0121">Carboxypeptidase</keyword>
<dbReference type="Proteomes" id="UP000192468">
    <property type="component" value="Unassembled WGS sequence"/>
</dbReference>
<evidence type="ECO:0000259" key="28">
    <source>
        <dbReference type="Pfam" id="PF00905"/>
    </source>
</evidence>
<feature type="region of interest" description="Disordered" evidence="27">
    <location>
        <begin position="710"/>
        <end position="803"/>
    </location>
</feature>
<evidence type="ECO:0000256" key="9">
    <source>
        <dbReference type="ARBA" id="ARBA00022645"/>
    </source>
</evidence>
<evidence type="ECO:0000256" key="6">
    <source>
        <dbReference type="ARBA" id="ARBA00012448"/>
    </source>
</evidence>
<keyword evidence="20" id="KW-0046">Antibiotic resistance</keyword>
<dbReference type="Pfam" id="PF00912">
    <property type="entry name" value="Transgly"/>
    <property type="match status" value="1"/>
</dbReference>
<accession>A0A1W1XB05</accession>
<keyword evidence="8" id="KW-1003">Cell membrane</keyword>
<evidence type="ECO:0000259" key="29">
    <source>
        <dbReference type="Pfam" id="PF00912"/>
    </source>
</evidence>
<evidence type="ECO:0000256" key="11">
    <source>
        <dbReference type="ARBA" id="ARBA00022676"/>
    </source>
</evidence>
<feature type="compositionally biased region" description="Basic residues" evidence="27">
    <location>
        <begin position="10"/>
        <end position="22"/>
    </location>
</feature>
<keyword evidence="14" id="KW-0378">Hydrolase</keyword>
<keyword evidence="13" id="KW-0812">Transmembrane</keyword>
<keyword evidence="10" id="KW-0645">Protease</keyword>
<comment type="similarity">
    <text evidence="4">In the C-terminal section; belongs to the transpeptidase family.</text>
</comment>
<evidence type="ECO:0000313" key="31">
    <source>
        <dbReference type="Proteomes" id="UP000192468"/>
    </source>
</evidence>
<keyword evidence="19" id="KW-0472">Membrane</keyword>